<evidence type="ECO:0000256" key="1">
    <source>
        <dbReference type="SAM" id="MobiDB-lite"/>
    </source>
</evidence>
<accession>A0ABQ5YNP5</accession>
<sequence length="202" mass="21876">MKSITLHARLWAALGLALLLSACASKPIAMDGLLYAAPKVNPDASGRSSPVVVKLFHLKSLATFQAADFFSLYERPAEALGSELVAVEEIALVPGMQQRLERPIAPEARYLALIAAFRDIENSQWRGTLDVSQGDKVLPLIVEVSDRQVTLRKADGSGELTKLEAKLKEKGEEAVKSAADDAAQAAKDKAKQSLMKRLKRTP</sequence>
<evidence type="ECO:0000313" key="4">
    <source>
        <dbReference type="Proteomes" id="UP001156706"/>
    </source>
</evidence>
<dbReference type="InterPro" id="IPR038706">
    <property type="entry name" value="Type_VI_SciN-like_sf"/>
</dbReference>
<keyword evidence="2" id="KW-0732">Signal</keyword>
<keyword evidence="4" id="KW-1185">Reference proteome</keyword>
<proteinExistence type="predicted"/>
<dbReference type="Pfam" id="PF12790">
    <property type="entry name" value="T6SS-SciN"/>
    <property type="match status" value="1"/>
</dbReference>
<dbReference type="Proteomes" id="UP001156706">
    <property type="component" value="Unassembled WGS sequence"/>
</dbReference>
<evidence type="ECO:0008006" key="5">
    <source>
        <dbReference type="Google" id="ProtNLM"/>
    </source>
</evidence>
<feature type="region of interest" description="Disordered" evidence="1">
    <location>
        <begin position="178"/>
        <end position="202"/>
    </location>
</feature>
<gene>
    <name evidence="3" type="ORF">GCM10007907_40830</name>
</gene>
<comment type="caution">
    <text evidence="3">The sequence shown here is derived from an EMBL/GenBank/DDBJ whole genome shotgun (WGS) entry which is preliminary data.</text>
</comment>
<dbReference type="InterPro" id="IPR017734">
    <property type="entry name" value="T6SS_SciN"/>
</dbReference>
<dbReference type="PANTHER" id="PTHR37625">
    <property type="entry name" value="OUTER MEMBRANE LIPOPROTEIN-RELATED"/>
    <property type="match status" value="1"/>
</dbReference>
<dbReference type="Gene3D" id="2.60.40.4150">
    <property type="entry name" value="Type VI secretion system, lipoprotein SciN"/>
    <property type="match status" value="1"/>
</dbReference>
<evidence type="ECO:0000256" key="2">
    <source>
        <dbReference type="SAM" id="SignalP"/>
    </source>
</evidence>
<protein>
    <recommendedName>
        <fullName evidence="5">Type VI secretion system lipoprotein TssJ</fullName>
    </recommendedName>
</protein>
<dbReference type="EMBL" id="BSOG01000008">
    <property type="protein sequence ID" value="GLR15293.1"/>
    <property type="molecule type" value="Genomic_DNA"/>
</dbReference>
<evidence type="ECO:0000313" key="3">
    <source>
        <dbReference type="EMBL" id="GLR15293.1"/>
    </source>
</evidence>
<dbReference type="PANTHER" id="PTHR37625:SF4">
    <property type="entry name" value="OUTER MEMBRANE LIPOPROTEIN"/>
    <property type="match status" value="1"/>
</dbReference>
<dbReference type="PROSITE" id="PS51257">
    <property type="entry name" value="PROKAR_LIPOPROTEIN"/>
    <property type="match status" value="1"/>
</dbReference>
<feature type="chain" id="PRO_5046378480" description="Type VI secretion system lipoprotein TssJ" evidence="2">
    <location>
        <begin position="30"/>
        <end position="202"/>
    </location>
</feature>
<dbReference type="RefSeq" id="WP_284198360.1">
    <property type="nucleotide sequence ID" value="NZ_BSOG01000008.1"/>
</dbReference>
<name>A0ABQ5YNP5_9NEIS</name>
<organism evidence="3 4">
    <name type="scientific">Chitinimonas prasina</name>
    <dbReference type="NCBI Taxonomy" id="1434937"/>
    <lineage>
        <taxon>Bacteria</taxon>
        <taxon>Pseudomonadati</taxon>
        <taxon>Pseudomonadota</taxon>
        <taxon>Betaproteobacteria</taxon>
        <taxon>Neisseriales</taxon>
        <taxon>Chitinibacteraceae</taxon>
        <taxon>Chitinimonas</taxon>
    </lineage>
</organism>
<feature type="signal peptide" evidence="2">
    <location>
        <begin position="1"/>
        <end position="29"/>
    </location>
</feature>
<reference evidence="4" key="1">
    <citation type="journal article" date="2019" name="Int. J. Syst. Evol. Microbiol.">
        <title>The Global Catalogue of Microorganisms (GCM) 10K type strain sequencing project: providing services to taxonomists for standard genome sequencing and annotation.</title>
        <authorList>
            <consortium name="The Broad Institute Genomics Platform"/>
            <consortium name="The Broad Institute Genome Sequencing Center for Infectious Disease"/>
            <person name="Wu L."/>
            <person name="Ma J."/>
        </authorList>
    </citation>
    <scope>NUCLEOTIDE SEQUENCE [LARGE SCALE GENOMIC DNA]</scope>
    <source>
        <strain evidence="4">NBRC 110044</strain>
    </source>
</reference>
<dbReference type="NCBIfam" id="TIGR03352">
    <property type="entry name" value="VI_chp_3"/>
    <property type="match status" value="1"/>
</dbReference>